<evidence type="ECO:0000256" key="4">
    <source>
        <dbReference type="PROSITE-ProRule" id="PRU00433"/>
    </source>
</evidence>
<organism evidence="8 9">
    <name type="scientific">Stieleria magnilauensis</name>
    <dbReference type="NCBI Taxonomy" id="2527963"/>
    <lineage>
        <taxon>Bacteria</taxon>
        <taxon>Pseudomonadati</taxon>
        <taxon>Planctomycetota</taxon>
        <taxon>Planctomycetia</taxon>
        <taxon>Pirellulales</taxon>
        <taxon>Pirellulaceae</taxon>
        <taxon>Stieleria</taxon>
    </lineage>
</organism>
<dbReference type="InterPro" id="IPR011041">
    <property type="entry name" value="Quinoprot_gluc/sorb_DH_b-prop"/>
</dbReference>
<dbReference type="PANTHER" id="PTHR33546">
    <property type="entry name" value="LARGE, MULTIFUNCTIONAL SECRETED PROTEIN-RELATED"/>
    <property type="match status" value="1"/>
</dbReference>
<dbReference type="Pfam" id="PF00034">
    <property type="entry name" value="Cytochrom_C"/>
    <property type="match status" value="1"/>
</dbReference>
<dbReference type="PANTHER" id="PTHR33546:SF1">
    <property type="entry name" value="LARGE, MULTIFUNCTIONAL SECRETED PROTEIN"/>
    <property type="match status" value="1"/>
</dbReference>
<evidence type="ECO:0000256" key="3">
    <source>
        <dbReference type="ARBA" id="ARBA00023004"/>
    </source>
</evidence>
<evidence type="ECO:0000256" key="6">
    <source>
        <dbReference type="SAM" id="SignalP"/>
    </source>
</evidence>
<keyword evidence="3 4" id="KW-0408">Iron</keyword>
<evidence type="ECO:0000313" key="8">
    <source>
        <dbReference type="EMBL" id="QDV84749.1"/>
    </source>
</evidence>
<reference evidence="8 9" key="1">
    <citation type="submission" date="2019-02" db="EMBL/GenBank/DDBJ databases">
        <title>Deep-cultivation of Planctomycetes and their phenomic and genomic characterization uncovers novel biology.</title>
        <authorList>
            <person name="Wiegand S."/>
            <person name="Jogler M."/>
            <person name="Boedeker C."/>
            <person name="Pinto D."/>
            <person name="Vollmers J."/>
            <person name="Rivas-Marin E."/>
            <person name="Kohn T."/>
            <person name="Peeters S.H."/>
            <person name="Heuer A."/>
            <person name="Rast P."/>
            <person name="Oberbeckmann S."/>
            <person name="Bunk B."/>
            <person name="Jeske O."/>
            <person name="Meyerdierks A."/>
            <person name="Storesund J.E."/>
            <person name="Kallscheuer N."/>
            <person name="Luecker S."/>
            <person name="Lage O.M."/>
            <person name="Pohl T."/>
            <person name="Merkel B.J."/>
            <person name="Hornburger P."/>
            <person name="Mueller R.-W."/>
            <person name="Bruemmer F."/>
            <person name="Labrenz M."/>
            <person name="Spormann A.M."/>
            <person name="Op den Camp H."/>
            <person name="Overmann J."/>
            <person name="Amann R."/>
            <person name="Jetten M.S.M."/>
            <person name="Mascher T."/>
            <person name="Medema M.H."/>
            <person name="Devos D.P."/>
            <person name="Kaster A.-K."/>
            <person name="Ovreas L."/>
            <person name="Rohde M."/>
            <person name="Galperin M.Y."/>
            <person name="Jogler C."/>
        </authorList>
    </citation>
    <scope>NUCLEOTIDE SEQUENCE [LARGE SCALE GENOMIC DNA]</scope>
    <source>
        <strain evidence="8 9">TBK1r</strain>
    </source>
</reference>
<dbReference type="Gene3D" id="1.10.760.10">
    <property type="entry name" value="Cytochrome c-like domain"/>
    <property type="match status" value="1"/>
</dbReference>
<evidence type="ECO:0000256" key="1">
    <source>
        <dbReference type="ARBA" id="ARBA00022617"/>
    </source>
</evidence>
<evidence type="ECO:0000313" key="9">
    <source>
        <dbReference type="Proteomes" id="UP000318081"/>
    </source>
</evidence>
<feature type="signal peptide" evidence="6">
    <location>
        <begin position="1"/>
        <end position="26"/>
    </location>
</feature>
<dbReference type="Pfam" id="PF23500">
    <property type="entry name" value="DUF7133"/>
    <property type="match status" value="1"/>
</dbReference>
<dbReference type="InterPro" id="IPR036909">
    <property type="entry name" value="Cyt_c-like_dom_sf"/>
</dbReference>
<feature type="region of interest" description="Disordered" evidence="5">
    <location>
        <begin position="32"/>
        <end position="54"/>
    </location>
</feature>
<proteinExistence type="predicted"/>
<name>A0ABX5XRY1_9BACT</name>
<dbReference type="NCBIfam" id="TIGR02603">
    <property type="entry name" value="CxxCH_TIGR02603"/>
    <property type="match status" value="1"/>
</dbReference>
<dbReference type="Proteomes" id="UP000318081">
    <property type="component" value="Chromosome"/>
</dbReference>
<evidence type="ECO:0000256" key="5">
    <source>
        <dbReference type="SAM" id="MobiDB-lite"/>
    </source>
</evidence>
<keyword evidence="1 4" id="KW-0349">Heme</keyword>
<evidence type="ECO:0000259" key="7">
    <source>
        <dbReference type="PROSITE" id="PS51007"/>
    </source>
</evidence>
<dbReference type="InterPro" id="IPR009056">
    <property type="entry name" value="Cyt_c-like_dom"/>
</dbReference>
<dbReference type="InterPro" id="IPR011042">
    <property type="entry name" value="6-blade_b-propeller_TolB-like"/>
</dbReference>
<keyword evidence="2 4" id="KW-0479">Metal-binding</keyword>
<dbReference type="NCBIfam" id="TIGR02604">
    <property type="entry name" value="Piru_Ver_Nterm"/>
    <property type="match status" value="1"/>
</dbReference>
<feature type="domain" description="Cytochrome c" evidence="7">
    <location>
        <begin position="825"/>
        <end position="957"/>
    </location>
</feature>
<feature type="chain" id="PRO_5046286329" evidence="6">
    <location>
        <begin position="27"/>
        <end position="962"/>
    </location>
</feature>
<dbReference type="EMBL" id="CP036432">
    <property type="protein sequence ID" value="QDV84749.1"/>
    <property type="molecule type" value="Genomic_DNA"/>
</dbReference>
<dbReference type="RefSeq" id="WP_145213399.1">
    <property type="nucleotide sequence ID" value="NZ_CP036432.1"/>
</dbReference>
<dbReference type="InterPro" id="IPR013428">
    <property type="entry name" value="Membrane-bound_put_N"/>
</dbReference>
<evidence type="ECO:0000256" key="2">
    <source>
        <dbReference type="ARBA" id="ARBA00022723"/>
    </source>
</evidence>
<dbReference type="InterPro" id="IPR055557">
    <property type="entry name" value="DUF7133"/>
</dbReference>
<dbReference type="SUPFAM" id="SSF50952">
    <property type="entry name" value="Soluble quinoprotein glucose dehydrogenase"/>
    <property type="match status" value="1"/>
</dbReference>
<accession>A0ABX5XRY1</accession>
<dbReference type="SUPFAM" id="SSF46626">
    <property type="entry name" value="Cytochrome c"/>
    <property type="match status" value="1"/>
</dbReference>
<dbReference type="PROSITE" id="PS51007">
    <property type="entry name" value="CYTC"/>
    <property type="match status" value="1"/>
</dbReference>
<keyword evidence="9" id="KW-1185">Reference proteome</keyword>
<dbReference type="Gene3D" id="2.120.10.30">
    <property type="entry name" value="TolB, C-terminal domain"/>
    <property type="match status" value="1"/>
</dbReference>
<gene>
    <name evidence="8" type="ORF">TBK1r_37010</name>
</gene>
<dbReference type="InterPro" id="IPR013427">
    <property type="entry name" value="Haem-bd_dom_put"/>
</dbReference>
<protein>
    <submittedName>
        <fullName evidence="8">Cytochrome c</fullName>
    </submittedName>
</protein>
<keyword evidence="6" id="KW-0732">Signal</keyword>
<sequence>MTLLKPLTFFVAVLICGAFFIPCVSAQTSVSTSTENRKSDFPEPYDSEPEKTSPMSAEQAAATAVLPPGFRCQVFASEPDVQQPIAMCFDGRGRLWVAECYTYSERPDRWAEDLRDRIIILEDTNGDGRADKRDVFWDQANRLTSVACVDGGVYALCPPQLLFIADADGDDVPDGEPEVVLDGFEVDTTSHNVANGLKVGPDGWLYGRHGILSVSMVGQPGTPDNRRTPVNTAIWRYHMQRKSFEVFCYGGTNPWGLDWNADGQLFYTNTVIGHLWHALPGAYYERMFGAAVNPHAYDVISQTADHFHWDTGKEDWNTIRDGLSSSTSALGGGHAHMGCLIYKSGVWPEEYAGNLFTCNLHGRRINRDLLERDGCGYVAHHGEDFMLMKDPFFRGLDVLAGPDGQMWINDWSDTGECHDNTGLHRSSGRIYRVVYEGDAKGDVKPEHGDWLTSRARSDFGIEHINALLDSEDDARRAMGVRFLCEDLDAESTAIDRLIRIARTDSSGLVRVEVAAGLQRLPIDRRIEVAASLCARGEDADDRQQPLMIWYGIEEAVVEHADGAVSLAMHTRIPKLRHLIARRLGESLDERPAAVERLLASVLATHRTGIRPEVLQGLGQGLRGRARAAAPSNWDAVVAAVQRDGSSLEKQLVQELSLVFGDGRAREVVVKLAFDTEADPANRRAAIDSLMRQPSEDLLPKLFAAINDKVIAGEVVRALAHYEAPGVSLRLINRWQRSVVDRNAAIDSLIARKQHAFDLLDAIEAGEIPADAISPYQARQIENHGDAKLSERLQQVWGNVRETPEAKKQEMAQWKKRMTAQRIAAADPVAGKAIYLQQCASCHQLYGDGQPIGPNLTGSDRHNLDYLLGNIFDPSSVVPAAYRMSVLLLDDGRVLTGVVTAENENVITLQTQKRVEQVDKGLIAERRLSQLSLMPDGILTYLSEADVTNLFAYLMTQGPIASE</sequence>